<protein>
    <submittedName>
        <fullName evidence="4">Putative methanol oxidation protein</fullName>
    </submittedName>
</protein>
<dbReference type="SUPFAM" id="SSF53850">
    <property type="entry name" value="Periplasmic binding protein-like II"/>
    <property type="match status" value="1"/>
</dbReference>
<dbReference type="Gene3D" id="3.40.190.10">
    <property type="entry name" value="Periplasmic binding protein-like II"/>
    <property type="match status" value="2"/>
</dbReference>
<dbReference type="SMART" id="SM00062">
    <property type="entry name" value="PBPb"/>
    <property type="match status" value="1"/>
</dbReference>
<feature type="domain" description="Solute-binding protein family 3/N-terminal" evidence="3">
    <location>
        <begin position="32"/>
        <end position="264"/>
    </location>
</feature>
<organism evidence="4 5">
    <name type="scientific">Fulvimarina pelagi HTCC2506</name>
    <dbReference type="NCBI Taxonomy" id="314231"/>
    <lineage>
        <taxon>Bacteria</taxon>
        <taxon>Pseudomonadati</taxon>
        <taxon>Pseudomonadota</taxon>
        <taxon>Alphaproteobacteria</taxon>
        <taxon>Hyphomicrobiales</taxon>
        <taxon>Aurantimonadaceae</taxon>
        <taxon>Fulvimarina</taxon>
    </lineage>
</organism>
<sequence>MTLALPILLFAGGTHAQDREFGGEIELVDPDVLRVCADPANMPFSNENEEGFEQELAEFLAGKLGRESVSYTYFPQATGFVRMTLGSNLCDIIMSYPQGDEMVQNTNAYYRTAYSIIVPSDGELAGIEKLEDPELEGKRVGIVAGTPPATYLARAGLIGLAKPYQLVVDTRVNNSAKAMIEDLEAGEIDAAVLWGPMAGWYAKQSEKDYTVIPLVNEPPGPAMAYRITMGVRAADQQWKRTLNVAIRDYQDEINEILLSYGVPLLTEDDQPITSSAVGEGASGSASEVDGQSAVDTDRNSADQAAPAAETTRSSDADGETDASESSSSGAASD</sequence>
<dbReference type="Proteomes" id="UP000004310">
    <property type="component" value="Unassembled WGS sequence"/>
</dbReference>
<gene>
    <name evidence="4" type="ORF">FP2506_18054</name>
</gene>
<evidence type="ECO:0000256" key="2">
    <source>
        <dbReference type="SAM" id="MobiDB-lite"/>
    </source>
</evidence>
<proteinExistence type="predicted"/>
<dbReference type="STRING" id="217511.GCA_001463845_01897"/>
<dbReference type="InterPro" id="IPR022448">
    <property type="entry name" value="Quinoprotein_dehydrogenase"/>
</dbReference>
<comment type="caution">
    <text evidence="4">The sequence shown here is derived from an EMBL/GenBank/DDBJ whole genome shotgun (WGS) entry which is preliminary data.</text>
</comment>
<evidence type="ECO:0000313" key="4">
    <source>
        <dbReference type="EMBL" id="EAU40817.1"/>
    </source>
</evidence>
<evidence type="ECO:0000259" key="3">
    <source>
        <dbReference type="SMART" id="SM00062"/>
    </source>
</evidence>
<keyword evidence="5" id="KW-1185">Reference proteome</keyword>
<dbReference type="EMBL" id="AATP01000005">
    <property type="protein sequence ID" value="EAU40817.1"/>
    <property type="molecule type" value="Genomic_DNA"/>
</dbReference>
<dbReference type="HOGENOM" id="CLU_056715_0_0_5"/>
<name>Q0G122_9HYPH</name>
<feature type="compositionally biased region" description="Low complexity" evidence="2">
    <location>
        <begin position="274"/>
        <end position="288"/>
    </location>
</feature>
<dbReference type="PANTHER" id="PTHR35936">
    <property type="entry name" value="MEMBRANE-BOUND LYTIC MUREIN TRANSGLYCOSYLASE F"/>
    <property type="match status" value="1"/>
</dbReference>
<keyword evidence="1" id="KW-0732">Signal</keyword>
<feature type="region of interest" description="Disordered" evidence="2">
    <location>
        <begin position="272"/>
        <end position="333"/>
    </location>
</feature>
<feature type="compositionally biased region" description="Low complexity" evidence="2">
    <location>
        <begin position="323"/>
        <end position="333"/>
    </location>
</feature>
<dbReference type="NCBIfam" id="TIGR03871">
    <property type="entry name" value="ABC_peri_MoxJ_2"/>
    <property type="match status" value="1"/>
</dbReference>
<evidence type="ECO:0000313" key="5">
    <source>
        <dbReference type="Proteomes" id="UP000004310"/>
    </source>
</evidence>
<reference evidence="4 5" key="1">
    <citation type="journal article" date="2010" name="J. Bacteriol.">
        <title>Genome sequence of Fulvimarina pelagi HTCC2506T, a Mn(II)-oxidizing alphaproteobacterium possessing an aerobic anoxygenic photosynthetic gene cluster and Xanthorhodopsin.</title>
        <authorList>
            <person name="Kang I."/>
            <person name="Oh H.M."/>
            <person name="Lim S.I."/>
            <person name="Ferriera S."/>
            <person name="Giovannoni S.J."/>
            <person name="Cho J.C."/>
        </authorList>
    </citation>
    <scope>NUCLEOTIDE SEQUENCE [LARGE SCALE GENOMIC DNA]</scope>
    <source>
        <strain evidence="4 5">HTCC2506</strain>
    </source>
</reference>
<dbReference type="eggNOG" id="COG0834">
    <property type="taxonomic scope" value="Bacteria"/>
</dbReference>
<accession>Q0G122</accession>
<evidence type="ECO:0000256" key="1">
    <source>
        <dbReference type="ARBA" id="ARBA00022729"/>
    </source>
</evidence>
<dbReference type="InterPro" id="IPR001638">
    <property type="entry name" value="Solute-binding_3/MltF_N"/>
</dbReference>
<dbReference type="AlphaFoldDB" id="Q0G122"/>
<dbReference type="PANTHER" id="PTHR35936:SF17">
    <property type="entry name" value="ARGININE-BINDING EXTRACELLULAR PROTEIN ARTP"/>
    <property type="match status" value="1"/>
</dbReference>